<dbReference type="Proteomes" id="UP000571950">
    <property type="component" value="Unassembled WGS sequence"/>
</dbReference>
<dbReference type="RefSeq" id="WP_188070406.1">
    <property type="nucleotide sequence ID" value="NZ_BSPS01000043.1"/>
</dbReference>
<organism evidence="1 2">
    <name type="scientific">Sphingobium jiangsuense</name>
    <dbReference type="NCBI Taxonomy" id="870476"/>
    <lineage>
        <taxon>Bacteria</taxon>
        <taxon>Pseudomonadati</taxon>
        <taxon>Pseudomonadota</taxon>
        <taxon>Alphaproteobacteria</taxon>
        <taxon>Sphingomonadales</taxon>
        <taxon>Sphingomonadaceae</taxon>
        <taxon>Sphingobium</taxon>
    </lineage>
</organism>
<reference evidence="1 2" key="1">
    <citation type="submission" date="2020-08" db="EMBL/GenBank/DDBJ databases">
        <title>Genomic Encyclopedia of Type Strains, Phase IV (KMG-IV): sequencing the most valuable type-strain genomes for metagenomic binning, comparative biology and taxonomic classification.</title>
        <authorList>
            <person name="Goeker M."/>
        </authorList>
    </citation>
    <scope>NUCLEOTIDE SEQUENCE [LARGE SCALE GENOMIC DNA]</scope>
    <source>
        <strain evidence="1 2">DSM 26189</strain>
    </source>
</reference>
<comment type="caution">
    <text evidence="1">The sequence shown here is derived from an EMBL/GenBank/DDBJ whole genome shotgun (WGS) entry which is preliminary data.</text>
</comment>
<evidence type="ECO:0000313" key="1">
    <source>
        <dbReference type="EMBL" id="MBB3924825.1"/>
    </source>
</evidence>
<dbReference type="SUPFAM" id="SSF56935">
    <property type="entry name" value="Porins"/>
    <property type="match status" value="1"/>
</dbReference>
<name>A0A7W6FNJ7_9SPHN</name>
<proteinExistence type="predicted"/>
<dbReference type="AlphaFoldDB" id="A0A7W6FNJ7"/>
<sequence length="431" mass="48090">MNWKKLILTGMAGSIGLSTPGFAQDDSVLLRPVVPDDFDRGRNESVTERARPDYDPIGINTGSFVLRPRVELGLGYDSNIYLMKENETDAAYAVLSPSIQASSAWSRHALNLTASSNLRRYLGESDRNETTWNLGALGRVDVNNAFSLTGEAQFAKLAENTLSGAIDSQLAAFSRYRRDFYGLRGEYRSGQFRSFVSADRTSFRFSNMTLSDGTGIDQGDRDRDVTRAVGQVEYAFTPSLSIYGQGTYDWTDYDRALLLSGQDNRDSEAFRLIGGFNFDLAGLLRGTLGAGYIRRNFDSPLYNTVSGLSVEARVEMFPSELTTVTLQARRALEDSNINQTTVFFSNSFSARVDHELLRNLILNARSEVEYLDYVGSRRHNWLYRASTGARYLVDNRFSLGLSAQYTSRTTQAGFSSGFQDFRGQLSLIVQK</sequence>
<dbReference type="EMBL" id="JACIDT010000002">
    <property type="protein sequence ID" value="MBB3924825.1"/>
    <property type="molecule type" value="Genomic_DNA"/>
</dbReference>
<evidence type="ECO:0008006" key="3">
    <source>
        <dbReference type="Google" id="ProtNLM"/>
    </source>
</evidence>
<dbReference type="InterPro" id="IPR018759">
    <property type="entry name" value="BBP2_2"/>
</dbReference>
<protein>
    <recommendedName>
        <fullName evidence="3">Outer membrane beta-barrel protein</fullName>
    </recommendedName>
</protein>
<keyword evidence="2" id="KW-1185">Reference proteome</keyword>
<accession>A0A7W6FNJ7</accession>
<gene>
    <name evidence="1" type="ORF">GGR43_000526</name>
</gene>
<evidence type="ECO:0000313" key="2">
    <source>
        <dbReference type="Proteomes" id="UP000571950"/>
    </source>
</evidence>
<dbReference type="Pfam" id="PF10082">
    <property type="entry name" value="BBP2_2"/>
    <property type="match status" value="1"/>
</dbReference>